<dbReference type="Proteomes" id="UP000317199">
    <property type="component" value="Chromosome"/>
</dbReference>
<organism evidence="3 4">
    <name type="scientific">Marilutibacter alkalisoli</name>
    <dbReference type="NCBI Taxonomy" id="2591633"/>
    <lineage>
        <taxon>Bacteria</taxon>
        <taxon>Pseudomonadati</taxon>
        <taxon>Pseudomonadota</taxon>
        <taxon>Gammaproteobacteria</taxon>
        <taxon>Lysobacterales</taxon>
        <taxon>Lysobacteraceae</taxon>
        <taxon>Marilutibacter</taxon>
    </lineage>
</organism>
<dbReference type="KEGG" id="lyj:FKV23_16215"/>
<dbReference type="Gene3D" id="2.60.120.560">
    <property type="entry name" value="Exo-inulinase, domain 1"/>
    <property type="match status" value="1"/>
</dbReference>
<protein>
    <submittedName>
        <fullName evidence="3">DUF1080 domain-containing protein</fullName>
    </submittedName>
</protein>
<feature type="region of interest" description="Disordered" evidence="1">
    <location>
        <begin position="221"/>
        <end position="243"/>
    </location>
</feature>
<dbReference type="OrthoDB" id="176168at2"/>
<dbReference type="Pfam" id="PF06439">
    <property type="entry name" value="3keto-disac_hyd"/>
    <property type="match status" value="1"/>
</dbReference>
<dbReference type="GO" id="GO:0016787">
    <property type="term" value="F:hydrolase activity"/>
    <property type="evidence" value="ECO:0007669"/>
    <property type="project" value="InterPro"/>
</dbReference>
<dbReference type="AlphaFoldDB" id="A0A514BX94"/>
<gene>
    <name evidence="3" type="ORF">FKV23_16215</name>
</gene>
<dbReference type="InterPro" id="IPR010496">
    <property type="entry name" value="AL/BT2_dom"/>
</dbReference>
<evidence type="ECO:0000313" key="4">
    <source>
        <dbReference type="Proteomes" id="UP000317199"/>
    </source>
</evidence>
<sequence>MVVASIAGIVGAGALIGCSTAYPMPANDIPGQSTERWPIHSTDRPQPAIVDPGPAAAPVPAPADAVVLFDGSDLSHWRSADGSPARWKVKDGYFEVAPGSGAIASSQEFGDVQLHIEWAAPEPAQGQGQDRGNSGVFLMGRYEVQVLDSYRNTTYPDGQAGAIYGQYPPLVNANRPPGEWQRYDIVFRAPRFDTDGRLQQPARMTVFHNGVLVQDNVALTGPTAHKQRPPYAAHPPRLPLSLQDHGNPVRFRNIWLRELAPE</sequence>
<name>A0A514BX94_9GAMM</name>
<dbReference type="EMBL" id="CP041242">
    <property type="protein sequence ID" value="QDH71925.1"/>
    <property type="molecule type" value="Genomic_DNA"/>
</dbReference>
<evidence type="ECO:0000256" key="1">
    <source>
        <dbReference type="SAM" id="MobiDB-lite"/>
    </source>
</evidence>
<evidence type="ECO:0000259" key="2">
    <source>
        <dbReference type="Pfam" id="PF06439"/>
    </source>
</evidence>
<feature type="domain" description="3-keto-alpha-glucoside-1,2-lyase/3-keto-2-hydroxy-glucal hydratase" evidence="2">
    <location>
        <begin position="65"/>
        <end position="257"/>
    </location>
</feature>
<proteinExistence type="predicted"/>
<reference evidence="3 4" key="1">
    <citation type="submission" date="2019-06" db="EMBL/GenBank/DDBJ databases">
        <title>Lysobacter alkalisoli sp. nov. isolated from saline-alkali soil.</title>
        <authorList>
            <person name="Sun J.-Q."/>
            <person name="Xu L."/>
        </authorList>
    </citation>
    <scope>NUCLEOTIDE SEQUENCE [LARGE SCALE GENOMIC DNA]</scope>
    <source>
        <strain evidence="3 4">SJ-36</strain>
    </source>
</reference>
<accession>A0A514BX94</accession>
<keyword evidence="4" id="KW-1185">Reference proteome</keyword>
<evidence type="ECO:0000313" key="3">
    <source>
        <dbReference type="EMBL" id="QDH71925.1"/>
    </source>
</evidence>